<proteinExistence type="predicted"/>
<dbReference type="InterPro" id="IPR016181">
    <property type="entry name" value="Acyl_CoA_acyltransferase"/>
</dbReference>
<dbReference type="Proteomes" id="UP000523000">
    <property type="component" value="Unassembled WGS sequence"/>
</dbReference>
<dbReference type="GO" id="GO:0016747">
    <property type="term" value="F:acyltransferase activity, transferring groups other than amino-acyl groups"/>
    <property type="evidence" value="ECO:0007669"/>
    <property type="project" value="InterPro"/>
</dbReference>
<accession>A0A839QPF6</accession>
<dbReference type="RefSeq" id="WP_183513285.1">
    <property type="nucleotide sequence ID" value="NZ_BAABGK010000003.1"/>
</dbReference>
<comment type="caution">
    <text evidence="2">The sequence shown here is derived from an EMBL/GenBank/DDBJ whole genome shotgun (WGS) entry which is preliminary data.</text>
</comment>
<dbReference type="SUPFAM" id="SSF55729">
    <property type="entry name" value="Acyl-CoA N-acyltransferases (Nat)"/>
    <property type="match status" value="1"/>
</dbReference>
<dbReference type="Gene3D" id="3.40.630.30">
    <property type="match status" value="1"/>
</dbReference>
<reference evidence="2 3" key="1">
    <citation type="submission" date="2020-08" db="EMBL/GenBank/DDBJ databases">
        <title>Sequencing the genomes of 1000 actinobacteria strains.</title>
        <authorList>
            <person name="Klenk H.-P."/>
        </authorList>
    </citation>
    <scope>NUCLEOTIDE SEQUENCE [LARGE SCALE GENOMIC DNA]</scope>
    <source>
        <strain evidence="2 3">DSM 22826</strain>
    </source>
</reference>
<dbReference type="InterPro" id="IPR000182">
    <property type="entry name" value="GNAT_dom"/>
</dbReference>
<organism evidence="2 3">
    <name type="scientific">Paeniglutamicibacter cryotolerans</name>
    <dbReference type="NCBI Taxonomy" id="670079"/>
    <lineage>
        <taxon>Bacteria</taxon>
        <taxon>Bacillati</taxon>
        <taxon>Actinomycetota</taxon>
        <taxon>Actinomycetes</taxon>
        <taxon>Micrococcales</taxon>
        <taxon>Micrococcaceae</taxon>
        <taxon>Paeniglutamicibacter</taxon>
    </lineage>
</organism>
<dbReference type="EMBL" id="JACHVS010000005">
    <property type="protein sequence ID" value="MBB2997630.1"/>
    <property type="molecule type" value="Genomic_DNA"/>
</dbReference>
<sequence>MIQRVSNIPNPRSLVVIRQATEEDLRLMASYLIRYLPEGLFPRLGHRFVRRWMQTFLSEQYGVALVAVTNDAPRQQVGFLIGSTNQGRHVADVLHQHKQSLLLAGLSALCLRPRVLLHFLRTRARPYLRRILGRTHAPDAGTTSQPATAVITSVVVLPTVRGGGIGGLLVEEFLERAGADQASLAELVTTAGAAGAGTFYEKLGWTCVEERHSKDGTPIHAYHRSLR</sequence>
<keyword evidence="2" id="KW-0808">Transferase</keyword>
<dbReference type="AlphaFoldDB" id="A0A839QPF6"/>
<feature type="domain" description="N-acetyltransferase" evidence="1">
    <location>
        <begin position="15"/>
        <end position="227"/>
    </location>
</feature>
<dbReference type="CDD" id="cd04301">
    <property type="entry name" value="NAT_SF"/>
    <property type="match status" value="1"/>
</dbReference>
<dbReference type="Pfam" id="PF13673">
    <property type="entry name" value="Acetyltransf_10"/>
    <property type="match status" value="1"/>
</dbReference>
<gene>
    <name evidence="2" type="ORF">E9229_003902</name>
</gene>
<dbReference type="PROSITE" id="PS51186">
    <property type="entry name" value="GNAT"/>
    <property type="match status" value="1"/>
</dbReference>
<evidence type="ECO:0000313" key="2">
    <source>
        <dbReference type="EMBL" id="MBB2997630.1"/>
    </source>
</evidence>
<evidence type="ECO:0000259" key="1">
    <source>
        <dbReference type="PROSITE" id="PS51186"/>
    </source>
</evidence>
<keyword evidence="3" id="KW-1185">Reference proteome</keyword>
<evidence type="ECO:0000313" key="3">
    <source>
        <dbReference type="Proteomes" id="UP000523000"/>
    </source>
</evidence>
<name>A0A839QPF6_9MICC</name>
<protein>
    <submittedName>
        <fullName evidence="2">GNAT superfamily N-acetyltransferase</fullName>
    </submittedName>
</protein>